<dbReference type="Proteomes" id="UP000075787">
    <property type="component" value="Unassembled WGS sequence"/>
</dbReference>
<dbReference type="PANTHER" id="PTHR37811:SF2">
    <property type="entry name" value="ABM DOMAIN-CONTAINING PROTEIN"/>
    <property type="match status" value="1"/>
</dbReference>
<name>A0A162JXT4_9PROT</name>
<dbReference type="PANTHER" id="PTHR37811">
    <property type="entry name" value="BLL5343 PROTEIN"/>
    <property type="match status" value="1"/>
</dbReference>
<evidence type="ECO:0000259" key="1">
    <source>
        <dbReference type="PROSITE" id="PS51725"/>
    </source>
</evidence>
<gene>
    <name evidence="2" type="ORF">AUP44_14590</name>
</gene>
<dbReference type="GO" id="GO:0004497">
    <property type="term" value="F:monooxygenase activity"/>
    <property type="evidence" value="ECO:0007669"/>
    <property type="project" value="UniProtKB-KW"/>
</dbReference>
<dbReference type="OrthoDB" id="9797060at2"/>
<dbReference type="InterPro" id="IPR007138">
    <property type="entry name" value="ABM_dom"/>
</dbReference>
<accession>A0A162JXT4</accession>
<sequence length="114" mass="13202">MIVVTFELEAVPGQNQTYVNMVNRLQPMLQKMEGFISVECFQSTLHPAKVMSVTIWEDEAAVLRWRNLDPHLSAQKAGRDRIFHDYHVRVMTVLRDYGLHQRADAPEDSLIGRH</sequence>
<dbReference type="SUPFAM" id="SSF54909">
    <property type="entry name" value="Dimeric alpha+beta barrel"/>
    <property type="match status" value="1"/>
</dbReference>
<protein>
    <submittedName>
        <fullName evidence="2">Antibiotic biosynthesis monooxygenase</fullName>
    </submittedName>
</protein>
<dbReference type="Pfam" id="PF03992">
    <property type="entry name" value="ABM"/>
    <property type="match status" value="1"/>
</dbReference>
<dbReference type="GeneID" id="97244114"/>
<dbReference type="RefSeq" id="WP_062768957.1">
    <property type="nucleotide sequence ID" value="NZ_CP121045.1"/>
</dbReference>
<dbReference type="EMBL" id="LPZR01000207">
    <property type="protein sequence ID" value="KYO50077.1"/>
    <property type="molecule type" value="Genomic_DNA"/>
</dbReference>
<keyword evidence="2" id="KW-0560">Oxidoreductase</keyword>
<comment type="caution">
    <text evidence="2">The sequence shown here is derived from an EMBL/GenBank/DDBJ whole genome shotgun (WGS) entry which is preliminary data.</text>
</comment>
<dbReference type="Gene3D" id="3.30.70.100">
    <property type="match status" value="1"/>
</dbReference>
<dbReference type="PROSITE" id="PS51725">
    <property type="entry name" value="ABM"/>
    <property type="match status" value="1"/>
</dbReference>
<feature type="domain" description="ABM" evidence="1">
    <location>
        <begin position="2"/>
        <end position="91"/>
    </location>
</feature>
<evidence type="ECO:0000313" key="3">
    <source>
        <dbReference type="Proteomes" id="UP000075787"/>
    </source>
</evidence>
<proteinExistence type="predicted"/>
<reference evidence="2 3" key="1">
    <citation type="submission" date="2015-12" db="EMBL/GenBank/DDBJ databases">
        <title>Genome sequence of Tistrella mobilis MCCC 1A02139.</title>
        <authorList>
            <person name="Lu L."/>
            <person name="Lai Q."/>
            <person name="Shao Z."/>
            <person name="Qian P."/>
        </authorList>
    </citation>
    <scope>NUCLEOTIDE SEQUENCE [LARGE SCALE GENOMIC DNA]</scope>
    <source>
        <strain evidence="2 3">MCCC 1A02139</strain>
    </source>
</reference>
<dbReference type="InterPro" id="IPR011008">
    <property type="entry name" value="Dimeric_a/b-barrel"/>
</dbReference>
<keyword evidence="2" id="KW-0503">Monooxygenase</keyword>
<dbReference type="InterPro" id="IPR052936">
    <property type="entry name" value="Jasmonate_Hydroxylase-like"/>
</dbReference>
<dbReference type="AlphaFoldDB" id="A0A162JXT4"/>
<evidence type="ECO:0000313" key="2">
    <source>
        <dbReference type="EMBL" id="KYO50077.1"/>
    </source>
</evidence>
<organism evidence="2 3">
    <name type="scientific">Tistrella mobilis</name>
    <dbReference type="NCBI Taxonomy" id="171437"/>
    <lineage>
        <taxon>Bacteria</taxon>
        <taxon>Pseudomonadati</taxon>
        <taxon>Pseudomonadota</taxon>
        <taxon>Alphaproteobacteria</taxon>
        <taxon>Geminicoccales</taxon>
        <taxon>Geminicoccaceae</taxon>
        <taxon>Tistrella</taxon>
    </lineage>
</organism>